<dbReference type="AlphaFoldDB" id="A0AAE3XJQ1"/>
<gene>
    <name evidence="1" type="ORF">HNQ88_000628</name>
</gene>
<dbReference type="RefSeq" id="WP_309937119.1">
    <property type="nucleotide sequence ID" value="NZ_AP025305.1"/>
</dbReference>
<dbReference type="EMBL" id="JAVDQD010000001">
    <property type="protein sequence ID" value="MDR6237652.1"/>
    <property type="molecule type" value="Genomic_DNA"/>
</dbReference>
<name>A0AAE3XJQ1_9BACT</name>
<evidence type="ECO:0000313" key="1">
    <source>
        <dbReference type="EMBL" id="MDR6237652.1"/>
    </source>
</evidence>
<organism evidence="1 2">
    <name type="scientific">Aureibacter tunicatorum</name>
    <dbReference type="NCBI Taxonomy" id="866807"/>
    <lineage>
        <taxon>Bacteria</taxon>
        <taxon>Pseudomonadati</taxon>
        <taxon>Bacteroidota</taxon>
        <taxon>Cytophagia</taxon>
        <taxon>Cytophagales</taxon>
        <taxon>Persicobacteraceae</taxon>
        <taxon>Aureibacter</taxon>
    </lineage>
</organism>
<evidence type="ECO:0000313" key="2">
    <source>
        <dbReference type="Proteomes" id="UP001185092"/>
    </source>
</evidence>
<comment type="caution">
    <text evidence="1">The sequence shown here is derived from an EMBL/GenBank/DDBJ whole genome shotgun (WGS) entry which is preliminary data.</text>
</comment>
<accession>A0AAE3XJQ1</accession>
<keyword evidence="2" id="KW-1185">Reference proteome</keyword>
<sequence>MLLHLISDLIRKKEINDSFSNDPKRVLSEYNISNLDELKAMSPESLKAKIIEEIDNALSQYPLLGWPAPGVIKLTEVDPSTFKSGQTSYEMIIKGENFESSGNKIDEILVFSSEVNFARASKFEVISNSELRAIFDENLEVGRYNLNIKYHENSGQFDASLPNAFEVV</sequence>
<protein>
    <submittedName>
        <fullName evidence="1">Uncharacterized protein</fullName>
    </submittedName>
</protein>
<proteinExistence type="predicted"/>
<reference evidence="1" key="1">
    <citation type="submission" date="2023-07" db="EMBL/GenBank/DDBJ databases">
        <title>Genomic Encyclopedia of Type Strains, Phase IV (KMG-IV): sequencing the most valuable type-strain genomes for metagenomic binning, comparative biology and taxonomic classification.</title>
        <authorList>
            <person name="Goeker M."/>
        </authorList>
    </citation>
    <scope>NUCLEOTIDE SEQUENCE</scope>
    <source>
        <strain evidence="1">DSM 26174</strain>
    </source>
</reference>
<dbReference type="Proteomes" id="UP001185092">
    <property type="component" value="Unassembled WGS sequence"/>
</dbReference>